<keyword evidence="3 6" id="KW-0812">Transmembrane</keyword>
<feature type="transmembrane region" description="Helical" evidence="6">
    <location>
        <begin position="244"/>
        <end position="263"/>
    </location>
</feature>
<feature type="domain" description="EamA" evidence="7">
    <location>
        <begin position="10"/>
        <end position="138"/>
    </location>
</feature>
<evidence type="ECO:0000256" key="1">
    <source>
        <dbReference type="ARBA" id="ARBA00004141"/>
    </source>
</evidence>
<feature type="transmembrane region" description="Helical" evidence="6">
    <location>
        <begin position="69"/>
        <end position="88"/>
    </location>
</feature>
<feature type="transmembrane region" description="Helical" evidence="6">
    <location>
        <begin position="153"/>
        <end position="172"/>
    </location>
</feature>
<feature type="transmembrane region" description="Helical" evidence="6">
    <location>
        <begin position="215"/>
        <end position="232"/>
    </location>
</feature>
<dbReference type="GO" id="GO:0016020">
    <property type="term" value="C:membrane"/>
    <property type="evidence" value="ECO:0007669"/>
    <property type="project" value="UniProtKB-SubCell"/>
</dbReference>
<dbReference type="OrthoDB" id="4167046at2"/>
<evidence type="ECO:0000256" key="2">
    <source>
        <dbReference type="ARBA" id="ARBA00007362"/>
    </source>
</evidence>
<gene>
    <name evidence="8" type="ORF">FXN63_25490</name>
</gene>
<feature type="transmembrane region" description="Helical" evidence="6">
    <location>
        <begin position="94"/>
        <end position="115"/>
    </location>
</feature>
<protein>
    <submittedName>
        <fullName evidence="8">DMT family transporter</fullName>
    </submittedName>
</protein>
<name>A0A5C0B734_9BURK</name>
<dbReference type="InterPro" id="IPR037185">
    <property type="entry name" value="EmrE-like"/>
</dbReference>
<feature type="transmembrane region" description="Helical" evidence="6">
    <location>
        <begin position="184"/>
        <end position="203"/>
    </location>
</feature>
<evidence type="ECO:0000256" key="4">
    <source>
        <dbReference type="ARBA" id="ARBA00022989"/>
    </source>
</evidence>
<sequence length="302" mass="32331">MPLHYFLAPLGAVLIWAGNMVINKLAADAIAPSAIAFYRWVLAILLMTPFVAPQVWRARADIRPVLGKLAALGLLGLAAWQGLAYYAALTTTATNMGIIAAMLPLVTMVLSALVLREPPTLGMVLGSALAFSGLIILLSHGSPANVLKDGVNLGDLLMVMACISYAAYGILLRRWKLTLDPWTSIYVQACFAALALLLPFLIGPWSPINAQNIGLIVYAAIPASLFSTFLWMRSIRLLGANRSSIMLNLMPPLSALLAFIFLGERLQSYHIIGGLVAIAGVVLSQLLTRRLGQSKAQSTQPG</sequence>
<comment type="similarity">
    <text evidence="2">Belongs to the EamA transporter family.</text>
</comment>
<organism evidence="8 9">
    <name type="scientific">Pigmentiphaga aceris</name>
    <dbReference type="NCBI Taxonomy" id="1940612"/>
    <lineage>
        <taxon>Bacteria</taxon>
        <taxon>Pseudomonadati</taxon>
        <taxon>Pseudomonadota</taxon>
        <taxon>Betaproteobacteria</taxon>
        <taxon>Burkholderiales</taxon>
        <taxon>Alcaligenaceae</taxon>
        <taxon>Pigmentiphaga</taxon>
    </lineage>
</organism>
<dbReference type="PANTHER" id="PTHR32322">
    <property type="entry name" value="INNER MEMBRANE TRANSPORTER"/>
    <property type="match status" value="1"/>
</dbReference>
<dbReference type="PANTHER" id="PTHR32322:SF2">
    <property type="entry name" value="EAMA DOMAIN-CONTAINING PROTEIN"/>
    <property type="match status" value="1"/>
</dbReference>
<evidence type="ECO:0000313" key="9">
    <source>
        <dbReference type="Proteomes" id="UP000325161"/>
    </source>
</evidence>
<feature type="domain" description="EamA" evidence="7">
    <location>
        <begin position="153"/>
        <end position="283"/>
    </location>
</feature>
<dbReference type="InterPro" id="IPR050638">
    <property type="entry name" value="AA-Vitamin_Transporters"/>
</dbReference>
<dbReference type="EMBL" id="CP043046">
    <property type="protein sequence ID" value="QEI08831.1"/>
    <property type="molecule type" value="Genomic_DNA"/>
</dbReference>
<keyword evidence="5 6" id="KW-0472">Membrane</keyword>
<dbReference type="KEGG" id="pacr:FXN63_25490"/>
<dbReference type="AlphaFoldDB" id="A0A5C0B734"/>
<dbReference type="RefSeq" id="WP_148818347.1">
    <property type="nucleotide sequence ID" value="NZ_CP043046.1"/>
</dbReference>
<dbReference type="Pfam" id="PF00892">
    <property type="entry name" value="EamA"/>
    <property type="match status" value="2"/>
</dbReference>
<evidence type="ECO:0000256" key="3">
    <source>
        <dbReference type="ARBA" id="ARBA00022692"/>
    </source>
</evidence>
<dbReference type="SUPFAM" id="SSF103481">
    <property type="entry name" value="Multidrug resistance efflux transporter EmrE"/>
    <property type="match status" value="2"/>
</dbReference>
<proteinExistence type="inferred from homology"/>
<reference evidence="8 9" key="1">
    <citation type="submission" date="2019-08" db="EMBL/GenBank/DDBJ databases">
        <title>Amphibian skin-associated Pigmentiphaga: genome sequence and occurrence across geography and hosts.</title>
        <authorList>
            <person name="Bletz M.C."/>
            <person name="Bunk B."/>
            <person name="Sproeer C."/>
            <person name="Biwer P."/>
            <person name="Reiter S."/>
            <person name="Rabemananjara F.C.E."/>
            <person name="Schulz S."/>
            <person name="Overmann J."/>
            <person name="Vences M."/>
        </authorList>
    </citation>
    <scope>NUCLEOTIDE SEQUENCE [LARGE SCALE GENOMIC DNA]</scope>
    <source>
        <strain evidence="8 9">Mada1488</strain>
    </source>
</reference>
<feature type="transmembrane region" description="Helical" evidence="6">
    <location>
        <begin position="37"/>
        <end position="57"/>
    </location>
</feature>
<dbReference type="Proteomes" id="UP000325161">
    <property type="component" value="Chromosome"/>
</dbReference>
<evidence type="ECO:0000313" key="8">
    <source>
        <dbReference type="EMBL" id="QEI08831.1"/>
    </source>
</evidence>
<evidence type="ECO:0000259" key="7">
    <source>
        <dbReference type="Pfam" id="PF00892"/>
    </source>
</evidence>
<accession>A0A5C0B734</accession>
<comment type="subcellular location">
    <subcellularLocation>
        <location evidence="1">Membrane</location>
        <topology evidence="1">Multi-pass membrane protein</topology>
    </subcellularLocation>
</comment>
<keyword evidence="4 6" id="KW-1133">Transmembrane helix</keyword>
<keyword evidence="9" id="KW-1185">Reference proteome</keyword>
<feature type="transmembrane region" description="Helical" evidence="6">
    <location>
        <begin position="122"/>
        <end position="141"/>
    </location>
</feature>
<dbReference type="InterPro" id="IPR000620">
    <property type="entry name" value="EamA_dom"/>
</dbReference>
<evidence type="ECO:0000256" key="6">
    <source>
        <dbReference type="SAM" id="Phobius"/>
    </source>
</evidence>
<evidence type="ECO:0000256" key="5">
    <source>
        <dbReference type="ARBA" id="ARBA00023136"/>
    </source>
</evidence>
<feature type="transmembrane region" description="Helical" evidence="6">
    <location>
        <begin position="269"/>
        <end position="288"/>
    </location>
</feature>